<name>A0A1D3DB16_9EIME</name>
<keyword evidence="2" id="KW-1185">Reference proteome</keyword>
<protein>
    <submittedName>
        <fullName evidence="1">Uncharacterized protein</fullName>
    </submittedName>
</protein>
<dbReference type="EMBL" id="JROU02000023">
    <property type="protein sequence ID" value="OEH80649.1"/>
    <property type="molecule type" value="Genomic_DNA"/>
</dbReference>
<organism evidence="1 2">
    <name type="scientific">Cyclospora cayetanensis</name>
    <dbReference type="NCBI Taxonomy" id="88456"/>
    <lineage>
        <taxon>Eukaryota</taxon>
        <taxon>Sar</taxon>
        <taxon>Alveolata</taxon>
        <taxon>Apicomplexa</taxon>
        <taxon>Conoidasida</taxon>
        <taxon>Coccidia</taxon>
        <taxon>Eucoccidiorida</taxon>
        <taxon>Eimeriorina</taxon>
        <taxon>Eimeriidae</taxon>
        <taxon>Cyclospora</taxon>
    </lineage>
</organism>
<dbReference type="OrthoDB" id="354848at2759"/>
<reference evidence="1 2" key="1">
    <citation type="journal article" date="2016" name="BMC Genomics">
        <title>Comparative genomics reveals Cyclospora cayetanensis possesses coccidia-like metabolism and invasion components but unique surface antigens.</title>
        <authorList>
            <person name="Liu S."/>
            <person name="Wang L."/>
            <person name="Zheng H."/>
            <person name="Xu Z."/>
            <person name="Roellig D.M."/>
            <person name="Li N."/>
            <person name="Frace M.A."/>
            <person name="Tang K."/>
            <person name="Arrowood M.J."/>
            <person name="Moss D.M."/>
            <person name="Zhang L."/>
            <person name="Feng Y."/>
            <person name="Xiao L."/>
        </authorList>
    </citation>
    <scope>NUCLEOTIDE SEQUENCE [LARGE SCALE GENOMIC DNA]</scope>
    <source>
        <strain evidence="1 2">CHN_HEN01</strain>
    </source>
</reference>
<dbReference type="Proteomes" id="UP000095192">
    <property type="component" value="Unassembled WGS sequence"/>
</dbReference>
<gene>
    <name evidence="1" type="ORF">cyc_03485</name>
</gene>
<comment type="caution">
    <text evidence="1">The sequence shown here is derived from an EMBL/GenBank/DDBJ whole genome shotgun (WGS) entry which is preliminary data.</text>
</comment>
<dbReference type="AlphaFoldDB" id="A0A1D3DB16"/>
<accession>A0A1D3DB16</accession>
<evidence type="ECO:0000313" key="2">
    <source>
        <dbReference type="Proteomes" id="UP000095192"/>
    </source>
</evidence>
<dbReference type="VEuPathDB" id="ToxoDB:LOC34620168"/>
<dbReference type="VEuPathDB" id="ToxoDB:cyc_03485"/>
<dbReference type="GeneID" id="34620168"/>
<proteinExistence type="predicted"/>
<sequence length="131" mass="13577">MADSPQNAGSPSSATQDHLPSSGKAPLAGRSQPGNKTSLEESLIEEAVTDMKMGTEVMRQATRETAADAADAIKAKAQETVEWVRQMSAEAGEIMGSAWEAAKEKSAAASAAAAETVRDARATVAEFIAPE</sequence>
<evidence type="ECO:0000313" key="1">
    <source>
        <dbReference type="EMBL" id="OEH80649.1"/>
    </source>
</evidence>